<comment type="caution">
    <text evidence="2">The sequence shown here is derived from an EMBL/GenBank/DDBJ whole genome shotgun (WGS) entry which is preliminary data.</text>
</comment>
<keyword evidence="1" id="KW-1133">Transmembrane helix</keyword>
<dbReference type="InterPro" id="IPR014194">
    <property type="entry name" value="Spore_III_AE"/>
</dbReference>
<feature type="transmembrane region" description="Helical" evidence="1">
    <location>
        <begin position="86"/>
        <end position="103"/>
    </location>
</feature>
<evidence type="ECO:0000256" key="1">
    <source>
        <dbReference type="SAM" id="Phobius"/>
    </source>
</evidence>
<dbReference type="NCBIfam" id="TIGR02829">
    <property type="entry name" value="spore_III_AE"/>
    <property type="match status" value="1"/>
</dbReference>
<feature type="transmembrane region" description="Helical" evidence="1">
    <location>
        <begin position="343"/>
        <end position="367"/>
    </location>
</feature>
<dbReference type="Pfam" id="PF09546">
    <property type="entry name" value="Spore_III_AE"/>
    <property type="match status" value="1"/>
</dbReference>
<protein>
    <submittedName>
        <fullName evidence="2">Stage III sporulation protein AE</fullName>
    </submittedName>
</protein>
<proteinExistence type="predicted"/>
<feature type="transmembrane region" description="Helical" evidence="1">
    <location>
        <begin position="115"/>
        <end position="140"/>
    </location>
</feature>
<evidence type="ECO:0000313" key="2">
    <source>
        <dbReference type="EMBL" id="MCU6795964.1"/>
    </source>
</evidence>
<feature type="transmembrane region" description="Helical" evidence="1">
    <location>
        <begin position="220"/>
        <end position="240"/>
    </location>
</feature>
<keyword evidence="1" id="KW-0472">Membrane</keyword>
<organism evidence="2 3">
    <name type="scientific">Paenibacillus baimaensis</name>
    <dbReference type="NCBI Taxonomy" id="2982185"/>
    <lineage>
        <taxon>Bacteria</taxon>
        <taxon>Bacillati</taxon>
        <taxon>Bacillota</taxon>
        <taxon>Bacilli</taxon>
        <taxon>Bacillales</taxon>
        <taxon>Paenibacillaceae</taxon>
        <taxon>Paenibacillus</taxon>
    </lineage>
</organism>
<feature type="transmembrane region" description="Helical" evidence="1">
    <location>
        <begin position="176"/>
        <end position="200"/>
    </location>
</feature>
<keyword evidence="1" id="KW-0812">Transmembrane</keyword>
<dbReference type="EMBL" id="JAOQIO010000095">
    <property type="protein sequence ID" value="MCU6795964.1"/>
    <property type="molecule type" value="Genomic_DNA"/>
</dbReference>
<feature type="transmembrane region" description="Helical" evidence="1">
    <location>
        <begin position="146"/>
        <end position="164"/>
    </location>
</feature>
<keyword evidence="3" id="KW-1185">Reference proteome</keyword>
<reference evidence="2 3" key="1">
    <citation type="submission" date="2022-09" db="EMBL/GenBank/DDBJ databases">
        <authorList>
            <person name="Han X.L."/>
            <person name="Wang Q."/>
            <person name="Lu T."/>
        </authorList>
    </citation>
    <scope>NUCLEOTIDE SEQUENCE [LARGE SCALE GENOMIC DNA]</scope>
    <source>
        <strain evidence="2 3">WQ 127069</strain>
    </source>
</reference>
<name>A0ABT2UMT0_9BACL</name>
<dbReference type="Proteomes" id="UP001652445">
    <property type="component" value="Unassembled WGS sequence"/>
</dbReference>
<accession>A0ABT2UMT0</accession>
<gene>
    <name evidence="2" type="primary">spoIIIAE</name>
    <name evidence="2" type="ORF">OB236_27975</name>
</gene>
<feature type="transmembrane region" description="Helical" evidence="1">
    <location>
        <begin position="293"/>
        <end position="317"/>
    </location>
</feature>
<evidence type="ECO:0000313" key="3">
    <source>
        <dbReference type="Proteomes" id="UP001652445"/>
    </source>
</evidence>
<sequence length="375" mass="40429">MTAGTDQVEAAGPVEQIIKEEAERLQTDPVEQYWTKLMQTYGGYFPESRTPTFNELLTGAKDFQMSTILSGIFRYFFHELVYNGKLLASIVVLSIFSMLLETLQSSFEKNNVSKVAYAIVFMVLMIMAVNSFTVAIGYANAAISEMIHFMIAIVPLLLTLLASMGNMVSVSVLHPLIVFMIHAVGTGIYLIVFPLLFFSAVLHIVSSLSDKYKVTQLANLLRMISVGCLGVFITVFLGVISVRGAGSAIVDGVTIRTAKYIAGNFVPVVGKMFSDASETVIGASLLVKNAVGLVGLVILLILCAFPALKIMALALIYNLSAAVMQPLGDSPIIACLDTIGKSLIYVFAALAVVGLMFFLAITMLIAAGNLSVMMR</sequence>